<evidence type="ECO:0000313" key="3">
    <source>
        <dbReference type="Ensembl" id="ENSPSIP00000013491.1"/>
    </source>
</evidence>
<reference evidence="3" key="3">
    <citation type="submission" date="2025-08" db="UniProtKB">
        <authorList>
            <consortium name="Ensembl"/>
        </authorList>
    </citation>
    <scope>IDENTIFICATION</scope>
</reference>
<sequence length="130" mass="14339">MLLNTDLHGQNIGRSMPCHEFVTNLDGMKDGQNFPKEQLKALYSSIRNEKLEWAMDEEEQGSALMPRRPSTPSSRKKSNPFLTLAHDANAATYKQGLLARKVHAEADGKKSECHPSPRHQMGGGAVTPVA</sequence>
<dbReference type="SUPFAM" id="SSF48425">
    <property type="entry name" value="Sec7 domain"/>
    <property type="match status" value="1"/>
</dbReference>
<evidence type="ECO:0000256" key="1">
    <source>
        <dbReference type="SAM" id="MobiDB-lite"/>
    </source>
</evidence>
<dbReference type="GO" id="GO:0005085">
    <property type="term" value="F:guanyl-nucleotide exchange factor activity"/>
    <property type="evidence" value="ECO:0007669"/>
    <property type="project" value="InterPro"/>
</dbReference>
<evidence type="ECO:0000313" key="4">
    <source>
        <dbReference type="Proteomes" id="UP000007267"/>
    </source>
</evidence>
<dbReference type="AlphaFoldDB" id="K7FZN1"/>
<dbReference type="Ensembl" id="ENSPSIT00000013555.1">
    <property type="protein sequence ID" value="ENSPSIP00000013491.1"/>
    <property type="gene ID" value="ENSPSIG00000012125.1"/>
</dbReference>
<dbReference type="GO" id="GO:0032587">
    <property type="term" value="C:ruffle membrane"/>
    <property type="evidence" value="ECO:0007669"/>
    <property type="project" value="TreeGrafter"/>
</dbReference>
<dbReference type="Gene3D" id="1.10.1000.11">
    <property type="entry name" value="Arf Nucleotide-binding Site Opener,domain 2"/>
    <property type="match status" value="1"/>
</dbReference>
<evidence type="ECO:0000259" key="2">
    <source>
        <dbReference type="Pfam" id="PF01369"/>
    </source>
</evidence>
<dbReference type="HOGENOM" id="CLU_1942992_0_0_1"/>
<dbReference type="InterPro" id="IPR035999">
    <property type="entry name" value="Sec7_dom_sf"/>
</dbReference>
<dbReference type="EMBL" id="AGCU01029802">
    <property type="status" value="NOT_ANNOTATED_CDS"/>
    <property type="molecule type" value="Genomic_DNA"/>
</dbReference>
<dbReference type="InterPro" id="IPR000904">
    <property type="entry name" value="Sec7_dom"/>
</dbReference>
<reference evidence="4" key="1">
    <citation type="submission" date="2011-10" db="EMBL/GenBank/DDBJ databases">
        <authorList>
            <consortium name="Soft-shell Turtle Genome Consortium"/>
        </authorList>
    </citation>
    <scope>NUCLEOTIDE SEQUENCE [LARGE SCALE GENOMIC DNA]</scope>
    <source>
        <strain evidence="4">Daiwa-1</strain>
    </source>
</reference>
<feature type="region of interest" description="Disordered" evidence="1">
    <location>
        <begin position="56"/>
        <end position="81"/>
    </location>
</feature>
<dbReference type="Proteomes" id="UP000007267">
    <property type="component" value="Unassembled WGS sequence"/>
</dbReference>
<feature type="domain" description="SEC7" evidence="2">
    <location>
        <begin position="1"/>
        <end position="50"/>
    </location>
</feature>
<dbReference type="STRING" id="13735.ENSPSIP00000013491"/>
<dbReference type="eggNOG" id="KOG0932">
    <property type="taxonomic scope" value="Eukaryota"/>
</dbReference>
<reference evidence="4" key="2">
    <citation type="journal article" date="2013" name="Nat. Genet.">
        <title>The draft genomes of soft-shell turtle and green sea turtle yield insights into the development and evolution of the turtle-specific body plan.</title>
        <authorList>
            <person name="Wang Z."/>
            <person name="Pascual-Anaya J."/>
            <person name="Zadissa A."/>
            <person name="Li W."/>
            <person name="Niimura Y."/>
            <person name="Huang Z."/>
            <person name="Li C."/>
            <person name="White S."/>
            <person name="Xiong Z."/>
            <person name="Fang D."/>
            <person name="Wang B."/>
            <person name="Ming Y."/>
            <person name="Chen Y."/>
            <person name="Zheng Y."/>
            <person name="Kuraku S."/>
            <person name="Pignatelli M."/>
            <person name="Herrero J."/>
            <person name="Beal K."/>
            <person name="Nozawa M."/>
            <person name="Li Q."/>
            <person name="Wang J."/>
            <person name="Zhang H."/>
            <person name="Yu L."/>
            <person name="Shigenobu S."/>
            <person name="Wang J."/>
            <person name="Liu J."/>
            <person name="Flicek P."/>
            <person name="Searle S."/>
            <person name="Wang J."/>
            <person name="Kuratani S."/>
            <person name="Yin Y."/>
            <person name="Aken B."/>
            <person name="Zhang G."/>
            <person name="Irie N."/>
        </authorList>
    </citation>
    <scope>NUCLEOTIDE SEQUENCE [LARGE SCALE GENOMIC DNA]</scope>
    <source>
        <strain evidence="4">Daiwa-1</strain>
    </source>
</reference>
<dbReference type="PANTHER" id="PTHR10663:SF338">
    <property type="entry name" value="PH AND SEC7 DOMAIN-CONTAINING PROTEIN 4"/>
    <property type="match status" value="1"/>
</dbReference>
<protein>
    <recommendedName>
        <fullName evidence="2">SEC7 domain-containing protein</fullName>
    </recommendedName>
</protein>
<dbReference type="PANTHER" id="PTHR10663">
    <property type="entry name" value="GUANYL-NUCLEOTIDE EXCHANGE FACTOR"/>
    <property type="match status" value="1"/>
</dbReference>
<dbReference type="InterPro" id="IPR023394">
    <property type="entry name" value="Sec7_C_sf"/>
</dbReference>
<proteinExistence type="predicted"/>
<feature type="compositionally biased region" description="Basic and acidic residues" evidence="1">
    <location>
        <begin position="104"/>
        <end position="115"/>
    </location>
</feature>
<dbReference type="GeneTree" id="ENSGT00940000161976"/>
<keyword evidence="4" id="KW-1185">Reference proteome</keyword>
<organism evidence="3 4">
    <name type="scientific">Pelodiscus sinensis</name>
    <name type="common">Chinese softshell turtle</name>
    <name type="synonym">Trionyx sinensis</name>
    <dbReference type="NCBI Taxonomy" id="13735"/>
    <lineage>
        <taxon>Eukaryota</taxon>
        <taxon>Metazoa</taxon>
        <taxon>Chordata</taxon>
        <taxon>Craniata</taxon>
        <taxon>Vertebrata</taxon>
        <taxon>Euteleostomi</taxon>
        <taxon>Archelosauria</taxon>
        <taxon>Testudinata</taxon>
        <taxon>Testudines</taxon>
        <taxon>Cryptodira</taxon>
        <taxon>Trionychia</taxon>
        <taxon>Trionychidae</taxon>
        <taxon>Pelodiscus</taxon>
    </lineage>
</organism>
<dbReference type="GO" id="GO:0032012">
    <property type="term" value="P:regulation of ARF protein signal transduction"/>
    <property type="evidence" value="ECO:0007669"/>
    <property type="project" value="InterPro"/>
</dbReference>
<dbReference type="Pfam" id="PF01369">
    <property type="entry name" value="Sec7"/>
    <property type="match status" value="1"/>
</dbReference>
<accession>K7FZN1</accession>
<feature type="compositionally biased region" description="Gly residues" evidence="1">
    <location>
        <begin position="121"/>
        <end position="130"/>
    </location>
</feature>
<name>K7FZN1_PELSI</name>
<reference evidence="3" key="4">
    <citation type="submission" date="2025-09" db="UniProtKB">
        <authorList>
            <consortium name="Ensembl"/>
        </authorList>
    </citation>
    <scope>IDENTIFICATION</scope>
</reference>
<feature type="region of interest" description="Disordered" evidence="1">
    <location>
        <begin position="104"/>
        <end position="130"/>
    </location>
</feature>